<evidence type="ECO:0000259" key="5">
    <source>
        <dbReference type="Pfam" id="PF25225"/>
    </source>
</evidence>
<evidence type="ECO:0000259" key="4">
    <source>
        <dbReference type="Pfam" id="PF25224"/>
    </source>
</evidence>
<dbReference type="PROSITE" id="PS51257">
    <property type="entry name" value="PROKAR_LIPOPROTEIN"/>
    <property type="match status" value="1"/>
</dbReference>
<dbReference type="Proteomes" id="UP001597044">
    <property type="component" value="Unassembled WGS sequence"/>
</dbReference>
<dbReference type="Pfam" id="PF25222">
    <property type="entry name" value="DUF7840"/>
    <property type="match status" value="1"/>
</dbReference>
<feature type="domain" description="DUF7842" evidence="4">
    <location>
        <begin position="321"/>
        <end position="410"/>
    </location>
</feature>
<evidence type="ECO:0000313" key="6">
    <source>
        <dbReference type="EMBL" id="MFD0949759.1"/>
    </source>
</evidence>
<reference evidence="7" key="1">
    <citation type="journal article" date="2019" name="Int. J. Syst. Evol. Microbiol.">
        <title>The Global Catalogue of Microorganisms (GCM) 10K type strain sequencing project: providing services to taxonomists for standard genome sequencing and annotation.</title>
        <authorList>
            <consortium name="The Broad Institute Genomics Platform"/>
            <consortium name="The Broad Institute Genome Sequencing Center for Infectious Disease"/>
            <person name="Wu L."/>
            <person name="Ma J."/>
        </authorList>
    </citation>
    <scope>NUCLEOTIDE SEQUENCE [LARGE SCALE GENOMIC DNA]</scope>
    <source>
        <strain evidence="7">CCUG 63419</strain>
    </source>
</reference>
<gene>
    <name evidence="6" type="ORF">ACFQ0F_05065</name>
</gene>
<comment type="caution">
    <text evidence="6">The sequence shown here is derived from an EMBL/GenBank/DDBJ whole genome shotgun (WGS) entry which is preliminary data.</text>
</comment>
<evidence type="ECO:0000256" key="1">
    <source>
        <dbReference type="SAM" id="SignalP"/>
    </source>
</evidence>
<feature type="signal peptide" evidence="1">
    <location>
        <begin position="1"/>
        <end position="27"/>
    </location>
</feature>
<feature type="domain" description="DUF7840" evidence="3">
    <location>
        <begin position="417"/>
        <end position="644"/>
    </location>
</feature>
<protein>
    <submittedName>
        <fullName evidence="6">DUF4105 domain-containing protein</fullName>
    </submittedName>
</protein>
<dbReference type="Pfam" id="PF25225">
    <property type="entry name" value="DUF7843"/>
    <property type="match status" value="1"/>
</dbReference>
<evidence type="ECO:0000259" key="3">
    <source>
        <dbReference type="Pfam" id="PF25222"/>
    </source>
</evidence>
<dbReference type="InterPro" id="IPR025178">
    <property type="entry name" value="Lnb_N"/>
</dbReference>
<dbReference type="InterPro" id="IPR057165">
    <property type="entry name" value="DUF7843"/>
</dbReference>
<proteinExistence type="predicted"/>
<feature type="domain" description="Lnb N-terminal periplasmic" evidence="2">
    <location>
        <begin position="144"/>
        <end position="313"/>
    </location>
</feature>
<evidence type="ECO:0000259" key="2">
    <source>
        <dbReference type="Pfam" id="PF13387"/>
    </source>
</evidence>
<dbReference type="RefSeq" id="WP_379069744.1">
    <property type="nucleotide sequence ID" value="NZ_JBHTIT010000001.1"/>
</dbReference>
<feature type="domain" description="DUF7843" evidence="5">
    <location>
        <begin position="44"/>
        <end position="127"/>
    </location>
</feature>
<feature type="chain" id="PRO_5046479348" evidence="1">
    <location>
        <begin position="28"/>
        <end position="645"/>
    </location>
</feature>
<keyword evidence="7" id="KW-1185">Reference proteome</keyword>
<dbReference type="Pfam" id="PF25224">
    <property type="entry name" value="DUF7842"/>
    <property type="match status" value="1"/>
</dbReference>
<evidence type="ECO:0000313" key="7">
    <source>
        <dbReference type="Proteomes" id="UP001597044"/>
    </source>
</evidence>
<organism evidence="6 7">
    <name type="scientific">Paraperlucidibaca wandonensis</name>
    <dbReference type="NCBI Taxonomy" id="1268273"/>
    <lineage>
        <taxon>Bacteria</taxon>
        <taxon>Pseudomonadati</taxon>
        <taxon>Pseudomonadota</taxon>
        <taxon>Gammaproteobacteria</taxon>
        <taxon>Moraxellales</taxon>
        <taxon>Moraxellaceae</taxon>
        <taxon>Paraperlucidibaca</taxon>
    </lineage>
</organism>
<dbReference type="EMBL" id="JBHTIT010000001">
    <property type="protein sequence ID" value="MFD0949759.1"/>
    <property type="molecule type" value="Genomic_DNA"/>
</dbReference>
<accession>A0ABW3HEX7</accession>
<dbReference type="Pfam" id="PF13387">
    <property type="entry name" value="Lnb_N"/>
    <property type="match status" value="1"/>
</dbReference>
<keyword evidence="1" id="KW-0732">Signal</keyword>
<sequence length="645" mass="71256">MNREWRQYVGIYASALMACSIAMPSFASSALALTEAAQRPALAELAQSPYWRSLLRDENPRSDNYSSAVSFDGFFLSPNGSNNALAELEATANEFAKATTPSVTTSSAVDTASACRYPGRHAWLSQQRPDLAAQWPKADCPELNTWLTGLDANQVTLVFASDYLNNPSSMFGHTLMRIDAASQSDDTRLLSYAINYSAQTNTNNGLEFAIKGLTGGYPGAYSLLPYYEKVKEYNDWESRDLWEYELALTPTEVRQMLLVFWDWRGISSPYYFLSRNCSYELLGLIEMARPGLDLQSQFPVAVIPTDTVRAVLKEKDLLKRVTWRAASGTQLQASLARNDSTTNAAAKRLSQDAKADVSSLAPVQRARALEVAYDDLYTRHVNHKASADAPLQLRSLLTQRAAVNVPNQRIEAQRPAHDPSQGHGTARVSIGAGYDDKAYALLAFRPAYHDWLDSTAGYRAGARIDFLSGSLRADDDGLHIEQFTVVGIDSLAPINALSSPLSWSVRLGADRRLSDEHIARADRQRHSATTFEGGGGIGWGVGNALCYSQSHSRLQGGSALSDGWEASTGLRSGCTGGVIADSGRELRWLVDVKNLYAYPAKRVDHELRSGLQWSYERNQAIEFSLNREWRADALSTISLQWHRYF</sequence>
<name>A0ABW3HEX7_9GAMM</name>
<dbReference type="InterPro" id="IPR057164">
    <property type="entry name" value="DUF7842"/>
</dbReference>
<dbReference type="InterPro" id="IPR057162">
    <property type="entry name" value="DUF7840"/>
</dbReference>